<organism evidence="2 3">
    <name type="scientific">Holdemania filiformis</name>
    <dbReference type="NCBI Taxonomy" id="61171"/>
    <lineage>
        <taxon>Bacteria</taxon>
        <taxon>Bacillati</taxon>
        <taxon>Bacillota</taxon>
        <taxon>Erysipelotrichia</taxon>
        <taxon>Erysipelotrichales</taxon>
        <taxon>Erysipelotrichaceae</taxon>
        <taxon>Holdemania</taxon>
    </lineage>
</organism>
<protein>
    <submittedName>
        <fullName evidence="2">Uncharacterized protein</fullName>
    </submittedName>
</protein>
<feature type="transmembrane region" description="Helical" evidence="1">
    <location>
        <begin position="6"/>
        <end position="24"/>
    </location>
</feature>
<keyword evidence="1" id="KW-0812">Transmembrane</keyword>
<dbReference type="EMBL" id="QRUP01000013">
    <property type="protein sequence ID" value="RGR73133.1"/>
    <property type="molecule type" value="Genomic_DNA"/>
</dbReference>
<keyword evidence="3" id="KW-1185">Reference proteome</keyword>
<keyword evidence="1" id="KW-0472">Membrane</keyword>
<sequence length="92" mass="10163">MLLEGLISLVVTLIKAILSIFPSLPPFPAEGLTAINSYVSLIITNAGSLLGLFVDLNTVKIVLPIVLVLIEFEHIYDFVMWLLRKIPFLGIK</sequence>
<keyword evidence="1" id="KW-1133">Transmembrane helix</keyword>
<accession>A0A412FYC0</accession>
<reference evidence="2 3" key="1">
    <citation type="submission" date="2018-08" db="EMBL/GenBank/DDBJ databases">
        <title>A genome reference for cultivated species of the human gut microbiota.</title>
        <authorList>
            <person name="Zou Y."/>
            <person name="Xue W."/>
            <person name="Luo G."/>
        </authorList>
    </citation>
    <scope>NUCLEOTIDE SEQUENCE [LARGE SCALE GENOMIC DNA]</scope>
    <source>
        <strain evidence="2 3">AF24-29</strain>
    </source>
</reference>
<gene>
    <name evidence="2" type="ORF">DWY25_11280</name>
</gene>
<dbReference type="RefSeq" id="WP_117895318.1">
    <property type="nucleotide sequence ID" value="NZ_CABJCV010000013.1"/>
</dbReference>
<proteinExistence type="predicted"/>
<dbReference type="Proteomes" id="UP000284178">
    <property type="component" value="Unassembled WGS sequence"/>
</dbReference>
<comment type="caution">
    <text evidence="2">The sequence shown here is derived from an EMBL/GenBank/DDBJ whole genome shotgun (WGS) entry which is preliminary data.</text>
</comment>
<feature type="transmembrane region" description="Helical" evidence="1">
    <location>
        <begin position="36"/>
        <end position="55"/>
    </location>
</feature>
<dbReference type="AlphaFoldDB" id="A0A412FYC0"/>
<dbReference type="GeneID" id="83015976"/>
<evidence type="ECO:0000256" key="1">
    <source>
        <dbReference type="SAM" id="Phobius"/>
    </source>
</evidence>
<evidence type="ECO:0000313" key="3">
    <source>
        <dbReference type="Proteomes" id="UP000284178"/>
    </source>
</evidence>
<name>A0A412FYC0_9FIRM</name>
<evidence type="ECO:0000313" key="2">
    <source>
        <dbReference type="EMBL" id="RGR73133.1"/>
    </source>
</evidence>
<feature type="transmembrane region" description="Helical" evidence="1">
    <location>
        <begin position="61"/>
        <end position="83"/>
    </location>
</feature>